<protein>
    <submittedName>
        <fullName evidence="1">Uncharacterized protein</fullName>
    </submittedName>
</protein>
<accession>A0A653AYQ1</accession>
<proteinExistence type="predicted"/>
<organism evidence="1">
    <name type="scientific">Ectopseudomonas oleovorans</name>
    <name type="common">Pseudomonas oleovorans</name>
    <dbReference type="NCBI Taxonomy" id="301"/>
    <lineage>
        <taxon>Bacteria</taxon>
        <taxon>Pseudomonadati</taxon>
        <taxon>Pseudomonadota</taxon>
        <taxon>Gammaproteobacteria</taxon>
        <taxon>Pseudomonadales</taxon>
        <taxon>Pseudomonadaceae</taxon>
        <taxon>Ectopseudomonas</taxon>
    </lineage>
</organism>
<reference evidence="1" key="1">
    <citation type="submission" date="2018-11" db="EMBL/GenBank/DDBJ databases">
        <authorList>
            <consortium name="Genoscope - CEA"/>
            <person name="William W."/>
        </authorList>
    </citation>
    <scope>NUCLEOTIDE SEQUENCE [LARGE SCALE GENOMIC DNA]</scope>
    <source>
        <strain evidence="1">T9AD</strain>
    </source>
</reference>
<dbReference type="EMBL" id="LR130779">
    <property type="protein sequence ID" value="VDN61513.1"/>
    <property type="molecule type" value="Genomic_DNA"/>
</dbReference>
<gene>
    <name evidence="1" type="ORF">POT9AD_0522</name>
</gene>
<evidence type="ECO:0000313" key="1">
    <source>
        <dbReference type="EMBL" id="VDN61513.1"/>
    </source>
</evidence>
<name>A0A653AYQ1_ECTOL</name>
<sequence length="57" mass="6597">MWMWEISLRNVELISALLNDVDNSHVIPFLEYQNIGQKGTDLFIALGRSKNKSVPFF</sequence>
<dbReference type="AlphaFoldDB" id="A0A653AYQ1"/>